<dbReference type="NCBIfam" id="NF002270">
    <property type="entry name" value="PRK01202.1"/>
    <property type="match status" value="1"/>
</dbReference>
<feature type="modified residue" description="N6-lipoyllysine" evidence="4">
    <location>
        <position position="136"/>
    </location>
</feature>
<evidence type="ECO:0000256" key="1">
    <source>
        <dbReference type="ARBA" id="ARBA00009249"/>
    </source>
</evidence>
<dbReference type="NCBIfam" id="TIGR00527">
    <property type="entry name" value="gcvH"/>
    <property type="match status" value="1"/>
</dbReference>
<keyword evidence="3 5" id="KW-0809">Transit peptide</keyword>
<dbReference type="InterPro" id="IPR017453">
    <property type="entry name" value="GCV_H_sub"/>
</dbReference>
<dbReference type="OrthoDB" id="10264154at2759"/>
<comment type="subunit">
    <text evidence="5">The glycine cleavage system is composed of four proteins: P, T, L and H.</text>
</comment>
<dbReference type="Proteomes" id="UP000319160">
    <property type="component" value="Unassembled WGS sequence"/>
</dbReference>
<evidence type="ECO:0000313" key="7">
    <source>
        <dbReference type="EMBL" id="TRX88229.1"/>
    </source>
</evidence>
<dbReference type="InterPro" id="IPR011053">
    <property type="entry name" value="Single_hybrid_motif"/>
</dbReference>
<dbReference type="Gene3D" id="2.40.50.100">
    <property type="match status" value="1"/>
</dbReference>
<dbReference type="AlphaFoldDB" id="A0A553HJV8"/>
<dbReference type="CDD" id="cd06848">
    <property type="entry name" value="GCS_H"/>
    <property type="match status" value="1"/>
</dbReference>
<dbReference type="GO" id="GO:0019464">
    <property type="term" value="P:glycine decarboxylation via glycine cleavage system"/>
    <property type="evidence" value="ECO:0007669"/>
    <property type="project" value="UniProtKB-UniRule"/>
</dbReference>
<comment type="cofactor">
    <cofactor evidence="5">
        <name>(R)-lipoate</name>
        <dbReference type="ChEBI" id="CHEBI:83088"/>
    </cofactor>
    <text evidence="5">Binds 1 lipoyl cofactor covalently.</text>
</comment>
<keyword evidence="5" id="KW-0496">Mitochondrion</keyword>
<dbReference type="Pfam" id="PF01597">
    <property type="entry name" value="GCV_H"/>
    <property type="match status" value="1"/>
</dbReference>
<evidence type="ECO:0000313" key="8">
    <source>
        <dbReference type="Proteomes" id="UP000319160"/>
    </source>
</evidence>
<comment type="caution">
    <text evidence="7">The sequence shown here is derived from an EMBL/GenBank/DDBJ whole genome shotgun (WGS) entry which is preliminary data.</text>
</comment>
<protein>
    <recommendedName>
        <fullName evidence="5">Glycine cleavage system H protein</fullName>
    </recommendedName>
</protein>
<dbReference type="PANTHER" id="PTHR11715">
    <property type="entry name" value="GLYCINE CLEAVAGE SYSTEM H PROTEIN"/>
    <property type="match status" value="1"/>
</dbReference>
<keyword evidence="8" id="KW-1185">Reference proteome</keyword>
<dbReference type="PROSITE" id="PS00189">
    <property type="entry name" value="LIPOYL"/>
    <property type="match status" value="1"/>
</dbReference>
<feature type="domain" description="Lipoyl-binding" evidence="6">
    <location>
        <begin position="95"/>
        <end position="181"/>
    </location>
</feature>
<dbReference type="GO" id="GO:0005960">
    <property type="term" value="C:glycine cleavage complex"/>
    <property type="evidence" value="ECO:0007669"/>
    <property type="project" value="UniProtKB-UniRule"/>
</dbReference>
<dbReference type="SUPFAM" id="SSF51230">
    <property type="entry name" value="Single hybrid motif"/>
    <property type="match status" value="1"/>
</dbReference>
<sequence length="208" mass="22496">MASIARCLRAVRPSTVSRLAQTPRMRSNWQANSVRAFSTSPISKLSDVAILQIQAPTPLPVHIVGEYHTARNCCGDIRKYTKEHEWVDLNADQTSGVIGISEYAAEELGDVVYVELPEEGKELVAGDTLGAVESVKSAADINSPIACTVTAANIALEDKPGTINQVPEDDSHGGGWIAKVTIGEQGRKDFESLMDLEEYKAFTGSQEH</sequence>
<dbReference type="InterPro" id="IPR003016">
    <property type="entry name" value="2-oxoA_DH_lipoyl-BS"/>
</dbReference>
<dbReference type="InterPro" id="IPR000089">
    <property type="entry name" value="Biotin_lipoyl"/>
</dbReference>
<dbReference type="PANTHER" id="PTHR11715:SF3">
    <property type="entry name" value="GLYCINE CLEAVAGE SYSTEM H PROTEIN-RELATED"/>
    <property type="match status" value="1"/>
</dbReference>
<gene>
    <name evidence="7" type="ORF">FHL15_010854</name>
</gene>
<dbReference type="GO" id="GO:0009249">
    <property type="term" value="P:protein lipoylation"/>
    <property type="evidence" value="ECO:0007669"/>
    <property type="project" value="TreeGrafter"/>
</dbReference>
<proteinExistence type="inferred from homology"/>
<dbReference type="PROSITE" id="PS50968">
    <property type="entry name" value="BIOTINYL_LIPOYL"/>
    <property type="match status" value="1"/>
</dbReference>
<dbReference type="STRING" id="2512241.A0A553HJV8"/>
<accession>A0A553HJV8</accession>
<dbReference type="HAMAP" id="MF_00272">
    <property type="entry name" value="GcvH"/>
    <property type="match status" value="1"/>
</dbReference>
<evidence type="ECO:0000256" key="5">
    <source>
        <dbReference type="RuleBase" id="RU364055"/>
    </source>
</evidence>
<organism evidence="7 8">
    <name type="scientific">Xylaria flabelliformis</name>
    <dbReference type="NCBI Taxonomy" id="2512241"/>
    <lineage>
        <taxon>Eukaryota</taxon>
        <taxon>Fungi</taxon>
        <taxon>Dikarya</taxon>
        <taxon>Ascomycota</taxon>
        <taxon>Pezizomycotina</taxon>
        <taxon>Sordariomycetes</taxon>
        <taxon>Xylariomycetidae</taxon>
        <taxon>Xylariales</taxon>
        <taxon>Xylariaceae</taxon>
        <taxon>Xylaria</taxon>
    </lineage>
</organism>
<dbReference type="InterPro" id="IPR002930">
    <property type="entry name" value="GCV_H"/>
</dbReference>
<name>A0A553HJV8_9PEZI</name>
<dbReference type="EMBL" id="VFLP01000094">
    <property type="protein sequence ID" value="TRX88229.1"/>
    <property type="molecule type" value="Genomic_DNA"/>
</dbReference>
<dbReference type="GO" id="GO:0005739">
    <property type="term" value="C:mitochondrion"/>
    <property type="evidence" value="ECO:0007669"/>
    <property type="project" value="UniProtKB-SubCell"/>
</dbReference>
<evidence type="ECO:0000256" key="2">
    <source>
        <dbReference type="ARBA" id="ARBA00022823"/>
    </source>
</evidence>
<keyword evidence="2 4" id="KW-0450">Lipoyl</keyword>
<comment type="similarity">
    <text evidence="1 5">Belongs to the GcvH family.</text>
</comment>
<dbReference type="InterPro" id="IPR033753">
    <property type="entry name" value="GCV_H/Fam206"/>
</dbReference>
<comment type="function">
    <text evidence="5">The H protein shuttles the methylamine group of glycine from the P protein to the T protein.</text>
</comment>
<evidence type="ECO:0000256" key="3">
    <source>
        <dbReference type="ARBA" id="ARBA00022946"/>
    </source>
</evidence>
<evidence type="ECO:0000259" key="6">
    <source>
        <dbReference type="PROSITE" id="PS50968"/>
    </source>
</evidence>
<evidence type="ECO:0000256" key="4">
    <source>
        <dbReference type="PIRSR" id="PIRSR617453-50"/>
    </source>
</evidence>
<reference evidence="8" key="1">
    <citation type="submission" date="2019-06" db="EMBL/GenBank/DDBJ databases">
        <title>Draft genome sequence of the griseofulvin-producing fungus Xylaria cubensis strain G536.</title>
        <authorList>
            <person name="Mead M.E."/>
            <person name="Raja H.A."/>
            <person name="Steenwyk J.L."/>
            <person name="Knowles S.L."/>
            <person name="Oberlies N.H."/>
            <person name="Rokas A."/>
        </authorList>
    </citation>
    <scope>NUCLEOTIDE SEQUENCE [LARGE SCALE GENOMIC DNA]</scope>
    <source>
        <strain evidence="8">G536</strain>
    </source>
</reference>
<comment type="subcellular location">
    <subcellularLocation>
        <location evidence="5">Mitochondrion</location>
    </subcellularLocation>
</comment>